<gene>
    <name evidence="2" type="ORF">KIN_35020</name>
</gene>
<sequence length="93" mass="9864">MFKWVACLCAAIYVTLVLFSDAKIDASVEEAAVIPAVTEPVEAKIVVAVQPAAPQPAETPLPSATPVAAISDITETEEQARPVIMFIPQEESQ</sequence>
<comment type="caution">
    <text evidence="2">The sequence shown here is derived from an EMBL/GenBank/DDBJ whole genome shotgun (WGS) entry which is preliminary data.</text>
</comment>
<evidence type="ECO:0000313" key="3">
    <source>
        <dbReference type="Proteomes" id="UP000436822"/>
    </source>
</evidence>
<accession>A0A6N6JMB7</accession>
<reference evidence="2 3" key="1">
    <citation type="submission" date="2019-12" db="EMBL/GenBank/DDBJ databases">
        <title>Litoreibacter badius sp. nov., a novel bacteriochlorophyll a-containing bacterium in the genus Litoreibacter.</title>
        <authorList>
            <person name="Kanamuro M."/>
            <person name="Takabe Y."/>
            <person name="Mori K."/>
            <person name="Takaichi S."/>
            <person name="Hanada S."/>
        </authorList>
    </citation>
    <scope>NUCLEOTIDE SEQUENCE [LARGE SCALE GENOMIC DNA]</scope>
    <source>
        <strain evidence="2 3">K6</strain>
    </source>
</reference>
<organism evidence="2 3">
    <name type="scientific">Litoreibacter roseus</name>
    <dbReference type="NCBI Taxonomy" id="2601869"/>
    <lineage>
        <taxon>Bacteria</taxon>
        <taxon>Pseudomonadati</taxon>
        <taxon>Pseudomonadota</taxon>
        <taxon>Alphaproteobacteria</taxon>
        <taxon>Rhodobacterales</taxon>
        <taxon>Roseobacteraceae</taxon>
        <taxon>Litoreibacter</taxon>
    </lineage>
</organism>
<dbReference type="RefSeq" id="WP_159809449.1">
    <property type="nucleotide sequence ID" value="NZ_BLJE01000004.1"/>
</dbReference>
<dbReference type="EMBL" id="BLJE01000004">
    <property type="protein sequence ID" value="GFE66428.1"/>
    <property type="molecule type" value="Genomic_DNA"/>
</dbReference>
<evidence type="ECO:0000313" key="2">
    <source>
        <dbReference type="EMBL" id="GFE66428.1"/>
    </source>
</evidence>
<proteinExistence type="predicted"/>
<protein>
    <submittedName>
        <fullName evidence="2">Uncharacterized protein</fullName>
    </submittedName>
</protein>
<feature type="chain" id="PRO_5026859311" evidence="1">
    <location>
        <begin position="23"/>
        <end position="93"/>
    </location>
</feature>
<keyword evidence="3" id="KW-1185">Reference proteome</keyword>
<evidence type="ECO:0000256" key="1">
    <source>
        <dbReference type="SAM" id="SignalP"/>
    </source>
</evidence>
<name>A0A6N6JMB7_9RHOB</name>
<feature type="signal peptide" evidence="1">
    <location>
        <begin position="1"/>
        <end position="22"/>
    </location>
</feature>
<dbReference type="Proteomes" id="UP000436822">
    <property type="component" value="Unassembled WGS sequence"/>
</dbReference>
<dbReference type="AlphaFoldDB" id="A0A6N6JMB7"/>
<keyword evidence="1" id="KW-0732">Signal</keyword>